<sequence>MKLPGAGKNNTNPRSMASPFASRTVISAARRGSGSRPIVVSSTNRTAEPETRATAMPLGSDPDDKAKIVSVTTQSFRLDSSFG</sequence>
<organism evidence="2">
    <name type="scientific">uncultured Pleomorphomonas sp</name>
    <dbReference type="NCBI Taxonomy" id="442121"/>
    <lineage>
        <taxon>Bacteria</taxon>
        <taxon>Pseudomonadati</taxon>
        <taxon>Pseudomonadota</taxon>
        <taxon>Alphaproteobacteria</taxon>
        <taxon>Hyphomicrobiales</taxon>
        <taxon>Pleomorphomonadaceae</taxon>
        <taxon>Pleomorphomonas</taxon>
        <taxon>environmental samples</taxon>
    </lineage>
</organism>
<evidence type="ECO:0000313" key="2">
    <source>
        <dbReference type="EMBL" id="SCM77894.1"/>
    </source>
</evidence>
<name>A0A212LK41_9HYPH</name>
<dbReference type="AlphaFoldDB" id="A0A212LK41"/>
<accession>A0A212LK41</accession>
<protein>
    <submittedName>
        <fullName evidence="2">Uncharacterized protein</fullName>
    </submittedName>
</protein>
<evidence type="ECO:0000256" key="1">
    <source>
        <dbReference type="SAM" id="MobiDB-lite"/>
    </source>
</evidence>
<reference evidence="2" key="1">
    <citation type="submission" date="2016-08" db="EMBL/GenBank/DDBJ databases">
        <authorList>
            <person name="Seilhamer J.J."/>
        </authorList>
    </citation>
    <scope>NUCLEOTIDE SEQUENCE</scope>
    <source>
        <strain evidence="2">86</strain>
    </source>
</reference>
<proteinExistence type="predicted"/>
<feature type="region of interest" description="Disordered" evidence="1">
    <location>
        <begin position="1"/>
        <end position="65"/>
    </location>
</feature>
<dbReference type="EMBL" id="FMJD01000010">
    <property type="protein sequence ID" value="SCM77894.1"/>
    <property type="molecule type" value="Genomic_DNA"/>
</dbReference>
<gene>
    <name evidence="2" type="ORF">KL86PLE_60209</name>
</gene>